<keyword evidence="7 10" id="KW-0573">Peptidoglycan synthesis</keyword>
<keyword evidence="5" id="KW-0067">ATP-binding</keyword>
<dbReference type="EMBL" id="JACYFG010000036">
    <property type="protein sequence ID" value="MBD5780730.1"/>
    <property type="molecule type" value="Genomic_DNA"/>
</dbReference>
<comment type="function">
    <text evidence="10">Involved in cell wall formation. Catalyzes the final step in the synthesis of UDP-N-acetylmuramoyl-pentapeptide, the precursor of murein.</text>
</comment>
<evidence type="ECO:0000259" key="12">
    <source>
        <dbReference type="Pfam" id="PF02875"/>
    </source>
</evidence>
<evidence type="ECO:0000313" key="14">
    <source>
        <dbReference type="EMBL" id="MBD5780730.1"/>
    </source>
</evidence>
<evidence type="ECO:0000256" key="1">
    <source>
        <dbReference type="ARBA" id="ARBA00022490"/>
    </source>
</evidence>
<feature type="domain" description="Mur ligase C-terminal" evidence="12">
    <location>
        <begin position="314"/>
        <end position="436"/>
    </location>
</feature>
<reference evidence="14" key="1">
    <citation type="submission" date="2020-09" db="EMBL/GenBank/DDBJ databases">
        <title>Pelagicoccus enzymogenes sp. nov. with an EPS production, isolated from marine sediment.</title>
        <authorList>
            <person name="Feng X."/>
        </authorList>
    </citation>
    <scope>NUCLEOTIDE SEQUENCE</scope>
    <source>
        <strain evidence="14">NFK12</strain>
    </source>
</reference>
<dbReference type="Gene3D" id="3.40.1390.10">
    <property type="entry name" value="MurE/MurF, N-terminal domain"/>
    <property type="match status" value="1"/>
</dbReference>
<evidence type="ECO:0000256" key="3">
    <source>
        <dbReference type="ARBA" id="ARBA00022618"/>
    </source>
</evidence>
<dbReference type="EC" id="6.3.2.10" evidence="10"/>
<dbReference type="PANTHER" id="PTHR43024:SF1">
    <property type="entry name" value="UDP-N-ACETYLMURAMOYL-TRIPEPTIDE--D-ALANYL-D-ALANINE LIGASE"/>
    <property type="match status" value="1"/>
</dbReference>
<dbReference type="InterPro" id="IPR005863">
    <property type="entry name" value="UDP-N-AcMur_synth"/>
</dbReference>
<keyword evidence="1" id="KW-0963">Cytoplasm</keyword>
<dbReference type="Pfam" id="PF01225">
    <property type="entry name" value="Mur_ligase"/>
    <property type="match status" value="1"/>
</dbReference>
<keyword evidence="4" id="KW-0547">Nucleotide-binding</keyword>
<dbReference type="InterPro" id="IPR036615">
    <property type="entry name" value="Mur_ligase_C_dom_sf"/>
</dbReference>
<evidence type="ECO:0000256" key="10">
    <source>
        <dbReference type="RuleBase" id="RU004136"/>
    </source>
</evidence>
<dbReference type="GO" id="GO:0071555">
    <property type="term" value="P:cell wall organization"/>
    <property type="evidence" value="ECO:0007669"/>
    <property type="project" value="UniProtKB-KW"/>
</dbReference>
<evidence type="ECO:0000256" key="8">
    <source>
        <dbReference type="ARBA" id="ARBA00023306"/>
    </source>
</evidence>
<dbReference type="GO" id="GO:0009252">
    <property type="term" value="P:peptidoglycan biosynthetic process"/>
    <property type="evidence" value="ECO:0007669"/>
    <property type="project" value="UniProtKB-KW"/>
</dbReference>
<dbReference type="GO" id="GO:0005737">
    <property type="term" value="C:cytoplasm"/>
    <property type="evidence" value="ECO:0007669"/>
    <property type="project" value="UniProtKB-SubCell"/>
</dbReference>
<comment type="pathway">
    <text evidence="10">Cell wall biogenesis; peptidoglycan biosynthesis.</text>
</comment>
<dbReference type="InterPro" id="IPR035911">
    <property type="entry name" value="MurE/MurF_N"/>
</dbReference>
<keyword evidence="6 10" id="KW-0133">Cell shape</keyword>
<organism evidence="14 15">
    <name type="scientific">Pelagicoccus enzymogenes</name>
    <dbReference type="NCBI Taxonomy" id="2773457"/>
    <lineage>
        <taxon>Bacteria</taxon>
        <taxon>Pseudomonadati</taxon>
        <taxon>Verrucomicrobiota</taxon>
        <taxon>Opitutia</taxon>
        <taxon>Puniceicoccales</taxon>
        <taxon>Pelagicoccaceae</taxon>
        <taxon>Pelagicoccus</taxon>
    </lineage>
</organism>
<evidence type="ECO:0000256" key="2">
    <source>
        <dbReference type="ARBA" id="ARBA00022598"/>
    </source>
</evidence>
<dbReference type="GO" id="GO:0047480">
    <property type="term" value="F:UDP-N-acetylmuramoyl-tripeptide-D-alanyl-D-alanine ligase activity"/>
    <property type="evidence" value="ECO:0007669"/>
    <property type="project" value="UniProtKB-EC"/>
</dbReference>
<dbReference type="Gene3D" id="3.90.190.20">
    <property type="entry name" value="Mur ligase, C-terminal domain"/>
    <property type="match status" value="1"/>
</dbReference>
<comment type="subcellular location">
    <subcellularLocation>
        <location evidence="10">Cytoplasm</location>
    </subcellularLocation>
</comment>
<evidence type="ECO:0000259" key="13">
    <source>
        <dbReference type="Pfam" id="PF08245"/>
    </source>
</evidence>
<dbReference type="Pfam" id="PF08245">
    <property type="entry name" value="Mur_ligase_M"/>
    <property type="match status" value="1"/>
</dbReference>
<evidence type="ECO:0000256" key="7">
    <source>
        <dbReference type="ARBA" id="ARBA00022984"/>
    </source>
</evidence>
<comment type="caution">
    <text evidence="14">The sequence shown here is derived from an EMBL/GenBank/DDBJ whole genome shotgun (WGS) entry which is preliminary data.</text>
</comment>
<dbReference type="PANTHER" id="PTHR43024">
    <property type="entry name" value="UDP-N-ACETYLMURAMOYL-TRIPEPTIDE--D-ALANYL-D-ALANINE LIGASE"/>
    <property type="match status" value="1"/>
</dbReference>
<evidence type="ECO:0000256" key="5">
    <source>
        <dbReference type="ARBA" id="ARBA00022840"/>
    </source>
</evidence>
<dbReference type="Pfam" id="PF02875">
    <property type="entry name" value="Mur_ligase_C"/>
    <property type="match status" value="1"/>
</dbReference>
<dbReference type="GO" id="GO:0008360">
    <property type="term" value="P:regulation of cell shape"/>
    <property type="evidence" value="ECO:0007669"/>
    <property type="project" value="UniProtKB-KW"/>
</dbReference>
<comment type="catalytic activity">
    <reaction evidence="10">
        <text>D-alanyl-D-alanine + UDP-N-acetyl-alpha-D-muramoyl-L-alanyl-gamma-D-glutamyl-meso-2,6-diaminopimelate + ATP = UDP-N-acetyl-alpha-D-muramoyl-L-alanyl-gamma-D-glutamyl-meso-2,6-diaminopimeloyl-D-alanyl-D-alanine + ADP + phosphate + H(+)</text>
        <dbReference type="Rhea" id="RHEA:28374"/>
        <dbReference type="ChEBI" id="CHEBI:15378"/>
        <dbReference type="ChEBI" id="CHEBI:30616"/>
        <dbReference type="ChEBI" id="CHEBI:43474"/>
        <dbReference type="ChEBI" id="CHEBI:57822"/>
        <dbReference type="ChEBI" id="CHEBI:61386"/>
        <dbReference type="ChEBI" id="CHEBI:83905"/>
        <dbReference type="ChEBI" id="CHEBI:456216"/>
        <dbReference type="EC" id="6.3.2.10"/>
    </reaction>
</comment>
<sequence length="454" mass="49249">MASIDPVALARWTSGEWKKEAPPTVSAINYDTRKLKSGEMFVALRTAARDGHDFLDAARAAGASSALVDRYQAQVELPQLLVADVSNALIDAAREYRRNWNAQVVGITGSCGKTTCKEVLACLLSRHRTLSTVGNLNNLIGVPVSMLRPEGQSADYAVFEAGISEPGEMQHLAEAIQPDWAIVTAIGPAHLEALETVENVAREKGKLLQGSRLKGAFLGETAAAYLAEIACPSAVVVKRDKTLTSPWSYDFGSDSGRSRLRQRVEGNVQEFEYAGAGAGLASNVALAIAVASSMGIAVEEIRATLGTWQAKAMRNEWKDVGGNRVFLDCYNANPVSMKDSLATFVSETPSQRPRFYLLGCMEELGGESSRLHEQLGRDFPLRNEDFLLVIGSEAKSVLRGMKDAGRDTKNCFEIDSIEEARDRLARFSGSVFLKGSRRYRLESALAYLEGGVSC</sequence>
<evidence type="ECO:0000256" key="4">
    <source>
        <dbReference type="ARBA" id="ARBA00022741"/>
    </source>
</evidence>
<keyword evidence="15" id="KW-1185">Reference proteome</keyword>
<dbReference type="GO" id="GO:0051301">
    <property type="term" value="P:cell division"/>
    <property type="evidence" value="ECO:0007669"/>
    <property type="project" value="UniProtKB-KW"/>
</dbReference>
<keyword evidence="9 10" id="KW-0961">Cell wall biogenesis/degradation</keyword>
<keyword evidence="3 10" id="KW-0132">Cell division</keyword>
<gene>
    <name evidence="14" type="primary">murF</name>
    <name evidence="14" type="ORF">IEN85_14615</name>
</gene>
<keyword evidence="2 14" id="KW-0436">Ligase</keyword>
<dbReference type="SUPFAM" id="SSF53623">
    <property type="entry name" value="MurD-like peptide ligases, catalytic domain"/>
    <property type="match status" value="1"/>
</dbReference>
<dbReference type="InterPro" id="IPR000713">
    <property type="entry name" value="Mur_ligase_N"/>
</dbReference>
<feature type="domain" description="Mur ligase N-terminal catalytic" evidence="11">
    <location>
        <begin position="25"/>
        <end position="72"/>
    </location>
</feature>
<protein>
    <recommendedName>
        <fullName evidence="10">UDP-N-acetylmuramoyl-tripeptide--D-alanyl-D-alanine ligase</fullName>
        <ecNumber evidence="10">6.3.2.10</ecNumber>
    </recommendedName>
</protein>
<evidence type="ECO:0000313" key="15">
    <source>
        <dbReference type="Proteomes" id="UP000622317"/>
    </source>
</evidence>
<dbReference type="InterPro" id="IPR004101">
    <property type="entry name" value="Mur_ligase_C"/>
</dbReference>
<name>A0A927FAB1_9BACT</name>
<feature type="domain" description="Mur ligase central" evidence="13">
    <location>
        <begin position="107"/>
        <end position="291"/>
    </location>
</feature>
<keyword evidence="8 10" id="KW-0131">Cell cycle</keyword>
<dbReference type="SUPFAM" id="SSF63418">
    <property type="entry name" value="MurE/MurF N-terminal domain"/>
    <property type="match status" value="1"/>
</dbReference>
<dbReference type="Proteomes" id="UP000622317">
    <property type="component" value="Unassembled WGS sequence"/>
</dbReference>
<dbReference type="SUPFAM" id="SSF53244">
    <property type="entry name" value="MurD-like peptide ligases, peptide-binding domain"/>
    <property type="match status" value="1"/>
</dbReference>
<accession>A0A927FAB1</accession>
<dbReference type="Gene3D" id="3.40.1190.10">
    <property type="entry name" value="Mur-like, catalytic domain"/>
    <property type="match status" value="1"/>
</dbReference>
<dbReference type="AlphaFoldDB" id="A0A927FAB1"/>
<dbReference type="NCBIfam" id="TIGR01143">
    <property type="entry name" value="murF"/>
    <property type="match status" value="1"/>
</dbReference>
<dbReference type="RefSeq" id="WP_191617825.1">
    <property type="nucleotide sequence ID" value="NZ_JACYFG010000036.1"/>
</dbReference>
<evidence type="ECO:0000256" key="6">
    <source>
        <dbReference type="ARBA" id="ARBA00022960"/>
    </source>
</evidence>
<dbReference type="InterPro" id="IPR036565">
    <property type="entry name" value="Mur-like_cat_sf"/>
</dbReference>
<dbReference type="InterPro" id="IPR013221">
    <property type="entry name" value="Mur_ligase_cen"/>
</dbReference>
<dbReference type="InterPro" id="IPR051046">
    <property type="entry name" value="MurCDEF_CellWall_CoF430Synth"/>
</dbReference>
<evidence type="ECO:0000259" key="11">
    <source>
        <dbReference type="Pfam" id="PF01225"/>
    </source>
</evidence>
<evidence type="ECO:0000256" key="9">
    <source>
        <dbReference type="ARBA" id="ARBA00023316"/>
    </source>
</evidence>
<proteinExistence type="predicted"/>
<dbReference type="GO" id="GO:0005524">
    <property type="term" value="F:ATP binding"/>
    <property type="evidence" value="ECO:0007669"/>
    <property type="project" value="UniProtKB-KW"/>
</dbReference>